<dbReference type="EMBL" id="LJZO01000050">
    <property type="protein sequence ID" value="ROV90477.1"/>
    <property type="molecule type" value="Genomic_DNA"/>
</dbReference>
<keyword evidence="2" id="KW-0732">Signal</keyword>
<feature type="compositionally biased region" description="Basic and acidic residues" evidence="1">
    <location>
        <begin position="1000"/>
        <end position="1013"/>
    </location>
</feature>
<feature type="region of interest" description="Disordered" evidence="1">
    <location>
        <begin position="1056"/>
        <end position="1081"/>
    </location>
</feature>
<dbReference type="PANTHER" id="PTHR47064">
    <property type="entry name" value="PUTATIVE (AFU_ORTHOLOGUE AFUA_1G08990)-RELATED"/>
    <property type="match status" value="1"/>
</dbReference>
<feature type="compositionally biased region" description="Low complexity" evidence="1">
    <location>
        <begin position="718"/>
        <end position="730"/>
    </location>
</feature>
<comment type="caution">
    <text evidence="3">The sequence shown here is derived from an EMBL/GenBank/DDBJ whole genome shotgun (WGS) entry which is preliminary data.</text>
</comment>
<feature type="signal peptide" evidence="2">
    <location>
        <begin position="1"/>
        <end position="19"/>
    </location>
</feature>
<feature type="compositionally biased region" description="Polar residues" evidence="1">
    <location>
        <begin position="754"/>
        <end position="789"/>
    </location>
</feature>
<dbReference type="PANTHER" id="PTHR47064:SF2">
    <property type="entry name" value="SMP-30_GLUCONOLACTONASE_LRE-LIKE REGION DOMAIN-CONTAINING PROTEIN-RELATED"/>
    <property type="match status" value="1"/>
</dbReference>
<feature type="region of interest" description="Disordered" evidence="1">
    <location>
        <begin position="501"/>
        <end position="918"/>
    </location>
</feature>
<dbReference type="Gene3D" id="2.30.60.10">
    <property type="entry name" value="Cyanovirin-N"/>
    <property type="match status" value="1"/>
</dbReference>
<feature type="compositionally biased region" description="Basic and acidic residues" evidence="1">
    <location>
        <begin position="731"/>
        <end position="743"/>
    </location>
</feature>
<proteinExistence type="predicted"/>
<protein>
    <submittedName>
        <fullName evidence="3">Uncharacterized protein</fullName>
    </submittedName>
</protein>
<reference evidence="3 4" key="1">
    <citation type="submission" date="2015-09" db="EMBL/GenBank/DDBJ databases">
        <title>Host preference determinants of Valsa canker pathogens revealed by comparative genomics.</title>
        <authorList>
            <person name="Yin Z."/>
            <person name="Huang L."/>
        </authorList>
    </citation>
    <scope>NUCLEOTIDE SEQUENCE [LARGE SCALE GENOMIC DNA]</scope>
    <source>
        <strain evidence="3 4">YSFL</strain>
    </source>
</reference>
<gene>
    <name evidence="3" type="ORF">VSDG_08448</name>
</gene>
<evidence type="ECO:0000313" key="4">
    <source>
        <dbReference type="Proteomes" id="UP000284375"/>
    </source>
</evidence>
<organism evidence="3 4">
    <name type="scientific">Cytospora chrysosperma</name>
    <name type="common">Cytospora canker fungus</name>
    <name type="synonym">Sphaeria chrysosperma</name>
    <dbReference type="NCBI Taxonomy" id="252740"/>
    <lineage>
        <taxon>Eukaryota</taxon>
        <taxon>Fungi</taxon>
        <taxon>Dikarya</taxon>
        <taxon>Ascomycota</taxon>
        <taxon>Pezizomycotina</taxon>
        <taxon>Sordariomycetes</taxon>
        <taxon>Sordariomycetidae</taxon>
        <taxon>Diaporthales</taxon>
        <taxon>Cytosporaceae</taxon>
        <taxon>Cytospora</taxon>
    </lineage>
</organism>
<evidence type="ECO:0000313" key="3">
    <source>
        <dbReference type="EMBL" id="ROV90477.1"/>
    </source>
</evidence>
<feature type="compositionally biased region" description="Polar residues" evidence="1">
    <location>
        <begin position="866"/>
        <end position="878"/>
    </location>
</feature>
<accession>A0A423VHJ5</accession>
<evidence type="ECO:0000256" key="1">
    <source>
        <dbReference type="SAM" id="MobiDB-lite"/>
    </source>
</evidence>
<feature type="compositionally biased region" description="Polar residues" evidence="1">
    <location>
        <begin position="509"/>
        <end position="525"/>
    </location>
</feature>
<feature type="compositionally biased region" description="Polar residues" evidence="1">
    <location>
        <begin position="1059"/>
        <end position="1077"/>
    </location>
</feature>
<keyword evidence="4" id="KW-1185">Reference proteome</keyword>
<dbReference type="InterPro" id="IPR036673">
    <property type="entry name" value="Cyanovirin-N_sf"/>
</dbReference>
<feature type="region of interest" description="Disordered" evidence="1">
    <location>
        <begin position="978"/>
        <end position="1013"/>
    </location>
</feature>
<feature type="compositionally biased region" description="Basic and acidic residues" evidence="1">
    <location>
        <begin position="813"/>
        <end position="824"/>
    </location>
</feature>
<feature type="compositionally biased region" description="Basic and acidic residues" evidence="1">
    <location>
        <begin position="530"/>
        <end position="557"/>
    </location>
</feature>
<name>A0A423VHJ5_CYTCH</name>
<feature type="compositionally biased region" description="Basic and acidic residues" evidence="1">
    <location>
        <begin position="696"/>
        <end position="709"/>
    </location>
</feature>
<dbReference type="OrthoDB" id="423498at2759"/>
<feature type="region of interest" description="Disordered" evidence="1">
    <location>
        <begin position="1174"/>
        <end position="1194"/>
    </location>
</feature>
<dbReference type="InterPro" id="IPR052988">
    <property type="entry name" value="Oryzine_lactonohydrolase"/>
</dbReference>
<feature type="region of interest" description="Disordered" evidence="1">
    <location>
        <begin position="463"/>
        <end position="489"/>
    </location>
</feature>
<feature type="chain" id="PRO_5018997639" evidence="2">
    <location>
        <begin position="20"/>
        <end position="1366"/>
    </location>
</feature>
<feature type="compositionally biased region" description="Low complexity" evidence="1">
    <location>
        <begin position="890"/>
        <end position="907"/>
    </location>
</feature>
<feature type="compositionally biased region" description="Acidic residues" evidence="1">
    <location>
        <begin position="640"/>
        <end position="656"/>
    </location>
</feature>
<sequence>MHTSMLFLPGVALAVTAMATPLASRATFPIATGFDKYCTNLIPFDQAVGSLKFMASCADSGAHYMGTTLSTSVIDLNECLANDDGIISGRAHGGALGSCSCDLGTQVCGTDSGCPTTTTRCTCEGKNEKEYINIFDISEFLGVGYDNDNHFVLNCFGRVSTLAAKMSTTSSSFFVYEEPAKALFGSSPILELLHENKDYPFAHEAGVFIATDNTLFITSNQYIDTATGKKKIQISKVTLERCDGKTTAVVEEIHPDGIPMGNGGVNYQDGVLFCAQGGPDLSTQAGGLVYMEPHPPYRTQSLISSFHGRIFNSVNDVAVHSDGYAFDVVYYSSQPFLVNRRLFAMADTGIPDGIKCDVNGTYHVLKCSALKLLSIDFANFPKGFKMKTSNQVPELDTHPGESVVLDVNKVDSRAASVSAPELELIEGSDGFDERMGQGIVINTSTAASPHSQEQKNGMTCALRGSSTIDVDGPEQGWSSPGKRLPVSNTKVKPPALELEVEGSDDNDQHVNTFSLSALPPSTGNSPVAIKTERKTDNKKRTTKEPGKQSRKQAAKEVAKHRKNPNTGQSKAQRAVPIDRSLEPSSNVEDDKNNAMIGLDLQEKQELGRPSMPRQANFKPLKSPVNTHLDATQDLIYINSDESDDFGDDDDVEDDDFVPTSSRNPVKDKSSHPKTRAATQHGADRDASKCSNAPKARAVDRQRHEEEKKLVKVASSDGMKPMALSKMASKAAADKNTRFGETKAKPMTQLKETAHTTAVQRQTKEASTVLQSANFRTSGSNGKSKQNTVRPSPMPVKSRKTRTGGLDKLWNAHQADEDPSDHPRNPDIIAFGQDGPKNPGKLRKPANSPVRRSPGRLARLSAGDELPSTTNSEPVTTAHGQWKQRATKSKTTGLSTSCSNSSDSKTNTPRYPAPRQDVEDDENLVPVAETHEEDGAPNPVYEDQTRSGERLVSATYGDSISAGHETTASDEAIFEDTDERDGMGLNEPPAVNASSVVLPDNDNKQQRSAHEHKTAVVPQEKIILFNDIFATAIRHDRSAAGPKTLKRRLPEDIVPCPTADATNRASGIKPCSQSSSSKPMRRPHDLIAPSMDMGPVAKKQRFEVVHSTSNSQDEKSVSGPAASHIRARDSSDDVFYLEKQGEPVKRTAFVRNCIDNEPSDHGATRFEAIPMARKLPVGHSSPTNHRRRARTLQQPDSVAKRVLAAISAPEANANMPPASNHDTGLSSVQAKEQIPNVDDRRTAWKKATEPYGDGIAEIMHKSVNVILRGLKTKEDAVNDVVGDYESEGRRVVGKLSSEHEKEREKLIQQYEQYRTDYIKVCTEARHLTKATSKDLKSVDLDRIMTAVGRDPAVDRLKELQKTLQKAA</sequence>
<dbReference type="STRING" id="252740.A0A423VHJ5"/>
<dbReference type="Proteomes" id="UP000284375">
    <property type="component" value="Unassembled WGS sequence"/>
</dbReference>
<evidence type="ECO:0000256" key="2">
    <source>
        <dbReference type="SAM" id="SignalP"/>
    </source>
</evidence>